<sequence length="220" mass="23828">SRGRSTLADTSAVAPAGALRQRVASAFHLGEELHDSRRGLPEMAAGSPLAARMKALKADTSKQAQPPSPQAVAPAPTDLQHAAAAKIQAHARGRWVRKRARKKESHLPPLPPPPWEVQQAAATKIQAHVRGKQGRARALKLRKKTFTRRSALKLQMRATDEDSPKPGLHWQPSKAAAVPAAKRRPSAAAKRPDDALQEREEFEQPKALPSRLPAIPPEVA</sequence>
<feature type="compositionally biased region" description="Low complexity" evidence="1">
    <location>
        <begin position="70"/>
        <end position="88"/>
    </location>
</feature>
<gene>
    <name evidence="2" type="ORF">SNEC2469_LOCUS13463</name>
</gene>
<dbReference type="Proteomes" id="UP000601435">
    <property type="component" value="Unassembled WGS sequence"/>
</dbReference>
<evidence type="ECO:0000313" key="3">
    <source>
        <dbReference type="Proteomes" id="UP000601435"/>
    </source>
</evidence>
<dbReference type="OrthoDB" id="10523247at2759"/>
<organism evidence="2 3">
    <name type="scientific">Symbiodinium necroappetens</name>
    <dbReference type="NCBI Taxonomy" id="1628268"/>
    <lineage>
        <taxon>Eukaryota</taxon>
        <taxon>Sar</taxon>
        <taxon>Alveolata</taxon>
        <taxon>Dinophyceae</taxon>
        <taxon>Suessiales</taxon>
        <taxon>Symbiodiniaceae</taxon>
        <taxon>Symbiodinium</taxon>
    </lineage>
</organism>
<accession>A0A812SCD5</accession>
<reference evidence="2" key="1">
    <citation type="submission" date="2021-02" db="EMBL/GenBank/DDBJ databases">
        <authorList>
            <person name="Dougan E. K."/>
            <person name="Rhodes N."/>
            <person name="Thang M."/>
            <person name="Chan C."/>
        </authorList>
    </citation>
    <scope>NUCLEOTIDE SEQUENCE</scope>
</reference>
<dbReference type="EMBL" id="CAJNJA010021472">
    <property type="protein sequence ID" value="CAE7476502.1"/>
    <property type="molecule type" value="Genomic_DNA"/>
</dbReference>
<dbReference type="SMART" id="SM00015">
    <property type="entry name" value="IQ"/>
    <property type="match status" value="2"/>
</dbReference>
<comment type="caution">
    <text evidence="2">The sequence shown here is derived from an EMBL/GenBank/DDBJ whole genome shotgun (WGS) entry which is preliminary data.</text>
</comment>
<feature type="region of interest" description="Disordered" evidence="1">
    <location>
        <begin position="33"/>
        <end position="117"/>
    </location>
</feature>
<evidence type="ECO:0000256" key="1">
    <source>
        <dbReference type="SAM" id="MobiDB-lite"/>
    </source>
</evidence>
<dbReference type="PROSITE" id="PS50096">
    <property type="entry name" value="IQ"/>
    <property type="match status" value="2"/>
</dbReference>
<evidence type="ECO:0000313" key="2">
    <source>
        <dbReference type="EMBL" id="CAE7476502.1"/>
    </source>
</evidence>
<feature type="non-terminal residue" evidence="2">
    <location>
        <position position="220"/>
    </location>
</feature>
<feature type="compositionally biased region" description="Basic and acidic residues" evidence="1">
    <location>
        <begin position="190"/>
        <end position="204"/>
    </location>
</feature>
<feature type="compositionally biased region" description="Basic residues" evidence="1">
    <location>
        <begin position="89"/>
        <end position="104"/>
    </location>
</feature>
<protein>
    <submittedName>
        <fullName evidence="2">Uncharacterized protein</fullName>
    </submittedName>
</protein>
<dbReference type="AlphaFoldDB" id="A0A812SCD5"/>
<feature type="region of interest" description="Disordered" evidence="1">
    <location>
        <begin position="150"/>
        <end position="220"/>
    </location>
</feature>
<proteinExistence type="predicted"/>
<dbReference type="InterPro" id="IPR000048">
    <property type="entry name" value="IQ_motif_EF-hand-BS"/>
</dbReference>
<dbReference type="Gene3D" id="1.20.5.190">
    <property type="match status" value="1"/>
</dbReference>
<feature type="non-terminal residue" evidence="2">
    <location>
        <position position="1"/>
    </location>
</feature>
<keyword evidence="3" id="KW-1185">Reference proteome</keyword>
<name>A0A812SCD5_9DINO</name>
<dbReference type="Pfam" id="PF00612">
    <property type="entry name" value="IQ"/>
    <property type="match status" value="2"/>
</dbReference>